<accession>A0ACB8DU44</accession>
<keyword evidence="2" id="KW-1185">Reference proteome</keyword>
<name>A0ACB8DU44_DERSI</name>
<sequence>MYFDMQSSASIGSFFKELTNGRPEPAELQVQMETAHDTRGQKNDPKCWPNVRFGDIYVYLVHTPGPYSAEAMRSYRSLKAYGLAMEGHVHKVLISDLSMECCFLKAEVTPSQRTTAKPYEAWALVCGDGSVHTAHCTCMAGLGNRLIACQWVPAVGTAKEKRVVLVETQPGAYTTLQGLNAKGGDPD</sequence>
<evidence type="ECO:0000313" key="1">
    <source>
        <dbReference type="EMBL" id="KAH7977788.1"/>
    </source>
</evidence>
<comment type="caution">
    <text evidence="1">The sequence shown here is derived from an EMBL/GenBank/DDBJ whole genome shotgun (WGS) entry which is preliminary data.</text>
</comment>
<dbReference type="Proteomes" id="UP000821865">
    <property type="component" value="Chromosome 1"/>
</dbReference>
<dbReference type="EMBL" id="CM023470">
    <property type="protein sequence ID" value="KAH7977788.1"/>
    <property type="molecule type" value="Genomic_DNA"/>
</dbReference>
<gene>
    <name evidence="1" type="ORF">HPB49_003584</name>
</gene>
<proteinExistence type="predicted"/>
<evidence type="ECO:0000313" key="2">
    <source>
        <dbReference type="Proteomes" id="UP000821865"/>
    </source>
</evidence>
<protein>
    <submittedName>
        <fullName evidence="1">Uncharacterized protein</fullName>
    </submittedName>
</protein>
<reference evidence="1" key="1">
    <citation type="submission" date="2020-05" db="EMBL/GenBank/DDBJ databases">
        <title>Large-scale comparative analyses of tick genomes elucidate their genetic diversity and vector capacities.</title>
        <authorList>
            <person name="Jia N."/>
            <person name="Wang J."/>
            <person name="Shi W."/>
            <person name="Du L."/>
            <person name="Sun Y."/>
            <person name="Zhan W."/>
            <person name="Jiang J."/>
            <person name="Wang Q."/>
            <person name="Zhang B."/>
            <person name="Ji P."/>
            <person name="Sakyi L.B."/>
            <person name="Cui X."/>
            <person name="Yuan T."/>
            <person name="Jiang B."/>
            <person name="Yang W."/>
            <person name="Lam T.T.-Y."/>
            <person name="Chang Q."/>
            <person name="Ding S."/>
            <person name="Wang X."/>
            <person name="Zhu J."/>
            <person name="Ruan X."/>
            <person name="Zhao L."/>
            <person name="Wei J."/>
            <person name="Que T."/>
            <person name="Du C."/>
            <person name="Cheng J."/>
            <person name="Dai P."/>
            <person name="Han X."/>
            <person name="Huang E."/>
            <person name="Gao Y."/>
            <person name="Liu J."/>
            <person name="Shao H."/>
            <person name="Ye R."/>
            <person name="Li L."/>
            <person name="Wei W."/>
            <person name="Wang X."/>
            <person name="Wang C."/>
            <person name="Yang T."/>
            <person name="Huo Q."/>
            <person name="Li W."/>
            <person name="Guo W."/>
            <person name="Chen H."/>
            <person name="Zhou L."/>
            <person name="Ni X."/>
            <person name="Tian J."/>
            <person name="Zhou Y."/>
            <person name="Sheng Y."/>
            <person name="Liu T."/>
            <person name="Pan Y."/>
            <person name="Xia L."/>
            <person name="Li J."/>
            <person name="Zhao F."/>
            <person name="Cao W."/>
        </authorList>
    </citation>
    <scope>NUCLEOTIDE SEQUENCE</scope>
    <source>
        <strain evidence="1">Dsil-2018</strain>
    </source>
</reference>
<organism evidence="1 2">
    <name type="scientific">Dermacentor silvarum</name>
    <name type="common">Tick</name>
    <dbReference type="NCBI Taxonomy" id="543639"/>
    <lineage>
        <taxon>Eukaryota</taxon>
        <taxon>Metazoa</taxon>
        <taxon>Ecdysozoa</taxon>
        <taxon>Arthropoda</taxon>
        <taxon>Chelicerata</taxon>
        <taxon>Arachnida</taxon>
        <taxon>Acari</taxon>
        <taxon>Parasitiformes</taxon>
        <taxon>Ixodida</taxon>
        <taxon>Ixodoidea</taxon>
        <taxon>Ixodidae</taxon>
        <taxon>Rhipicephalinae</taxon>
        <taxon>Dermacentor</taxon>
    </lineage>
</organism>